<protein>
    <submittedName>
        <fullName evidence="1">Uncharacterized protein</fullName>
    </submittedName>
</protein>
<organism evidence="1">
    <name type="scientific">marine sediment metagenome</name>
    <dbReference type="NCBI Taxonomy" id="412755"/>
    <lineage>
        <taxon>unclassified sequences</taxon>
        <taxon>metagenomes</taxon>
        <taxon>ecological metagenomes</taxon>
    </lineage>
</organism>
<proteinExistence type="predicted"/>
<comment type="caution">
    <text evidence="1">The sequence shown here is derived from an EMBL/GenBank/DDBJ whole genome shotgun (WGS) entry which is preliminary data.</text>
</comment>
<dbReference type="EMBL" id="LAZR01011023">
    <property type="protein sequence ID" value="KKM63835.1"/>
    <property type="molecule type" value="Genomic_DNA"/>
</dbReference>
<dbReference type="AlphaFoldDB" id="A0A0F9LHT3"/>
<name>A0A0F9LHT3_9ZZZZ</name>
<evidence type="ECO:0000313" key="1">
    <source>
        <dbReference type="EMBL" id="KKM63835.1"/>
    </source>
</evidence>
<sequence length="21" mass="2485">MLRIGIGHYIIVLLHHEVHYA</sequence>
<feature type="non-terminal residue" evidence="1">
    <location>
        <position position="21"/>
    </location>
</feature>
<accession>A0A0F9LHT3</accession>
<gene>
    <name evidence="1" type="ORF">LCGC14_1507520</name>
</gene>
<reference evidence="1" key="1">
    <citation type="journal article" date="2015" name="Nature">
        <title>Complex archaea that bridge the gap between prokaryotes and eukaryotes.</title>
        <authorList>
            <person name="Spang A."/>
            <person name="Saw J.H."/>
            <person name="Jorgensen S.L."/>
            <person name="Zaremba-Niedzwiedzka K."/>
            <person name="Martijn J."/>
            <person name="Lind A.E."/>
            <person name="van Eijk R."/>
            <person name="Schleper C."/>
            <person name="Guy L."/>
            <person name="Ettema T.J."/>
        </authorList>
    </citation>
    <scope>NUCLEOTIDE SEQUENCE</scope>
</reference>